<accession>A0A412GRP6</accession>
<feature type="transmembrane region" description="Helical" evidence="1">
    <location>
        <begin position="79"/>
        <end position="99"/>
    </location>
</feature>
<keyword evidence="1" id="KW-1133">Transmembrane helix</keyword>
<proteinExistence type="predicted"/>
<comment type="caution">
    <text evidence="2">The sequence shown here is derived from an EMBL/GenBank/DDBJ whole genome shotgun (WGS) entry which is preliminary data.</text>
</comment>
<keyword evidence="3" id="KW-1185">Reference proteome</keyword>
<name>A0A412GRP6_9BACT</name>
<dbReference type="EMBL" id="QRUU01000022">
    <property type="protein sequence ID" value="RGR97460.1"/>
    <property type="molecule type" value="Genomic_DNA"/>
</dbReference>
<evidence type="ECO:0000313" key="3">
    <source>
        <dbReference type="Proteomes" id="UP000285864"/>
    </source>
</evidence>
<dbReference type="AlphaFoldDB" id="A0A412GRP6"/>
<gene>
    <name evidence="2" type="ORF">DWY20_06775</name>
</gene>
<keyword evidence="1" id="KW-0472">Membrane</keyword>
<evidence type="ECO:0000313" key="2">
    <source>
        <dbReference type="EMBL" id="RGR97460.1"/>
    </source>
</evidence>
<keyword evidence="1" id="KW-0812">Transmembrane</keyword>
<protein>
    <submittedName>
        <fullName evidence="2">Uncharacterized protein</fullName>
    </submittedName>
</protein>
<organism evidence="2 3">
    <name type="scientific">Phocaeicola coprocola</name>
    <dbReference type="NCBI Taxonomy" id="310298"/>
    <lineage>
        <taxon>Bacteria</taxon>
        <taxon>Pseudomonadati</taxon>
        <taxon>Bacteroidota</taxon>
        <taxon>Bacteroidia</taxon>
        <taxon>Bacteroidales</taxon>
        <taxon>Bacteroidaceae</taxon>
        <taxon>Phocaeicola</taxon>
    </lineage>
</organism>
<evidence type="ECO:0000256" key="1">
    <source>
        <dbReference type="SAM" id="Phobius"/>
    </source>
</evidence>
<sequence>MYAAMGTLGCINDMMQRDKENRELRKVGKKRMSETHGRLLGLTGKRRSSDISPEKLEQIQAETEVRTAWEQKSYFRGKLIFITIVAVASLLIWLVILWLS</sequence>
<dbReference type="Proteomes" id="UP000285864">
    <property type="component" value="Unassembled WGS sequence"/>
</dbReference>
<reference evidence="2 3" key="1">
    <citation type="submission" date="2018-08" db="EMBL/GenBank/DDBJ databases">
        <title>A genome reference for cultivated species of the human gut microbiota.</title>
        <authorList>
            <person name="Zou Y."/>
            <person name="Xue W."/>
            <person name="Luo G."/>
        </authorList>
    </citation>
    <scope>NUCLEOTIDE SEQUENCE [LARGE SCALE GENOMIC DNA]</scope>
    <source>
        <strain evidence="2 3">AF24-2</strain>
    </source>
</reference>